<dbReference type="RefSeq" id="WP_114829211.1">
    <property type="nucleotide sequence ID" value="NZ_QQTO01000022.1"/>
</dbReference>
<feature type="signal peptide" evidence="1">
    <location>
        <begin position="1"/>
        <end position="18"/>
    </location>
</feature>
<sequence>MHRFLLLGFLMLPTQAGALDLAGRYGFAGEWEVSATLIEAAPGSWRSRDFSGPLRMKHLAMCGPGEVSEKSGALKLSRLGRTRYSASLTLGGEECSVSGTLSQDEVAFARCGAQGQIPLRLWVK</sequence>
<reference evidence="3" key="1">
    <citation type="submission" date="2018-07" db="EMBL/GenBank/DDBJ databases">
        <authorList>
            <person name="Safronova V.I."/>
            <person name="Chirak E.R."/>
            <person name="Sazanova A.L."/>
        </authorList>
    </citation>
    <scope>NUCLEOTIDE SEQUENCE [LARGE SCALE GENOMIC DNA]</scope>
    <source>
        <strain evidence="3">RCAM04685</strain>
    </source>
</reference>
<name>A0A370L7Z1_9HYPH</name>
<dbReference type="AlphaFoldDB" id="A0A370L7Z1"/>
<keyword evidence="1" id="KW-0732">Signal</keyword>
<comment type="caution">
    <text evidence="2">The sequence shown here is derived from an EMBL/GenBank/DDBJ whole genome shotgun (WGS) entry which is preliminary data.</text>
</comment>
<evidence type="ECO:0000256" key="1">
    <source>
        <dbReference type="SAM" id="SignalP"/>
    </source>
</evidence>
<dbReference type="Proteomes" id="UP000255207">
    <property type="component" value="Unassembled WGS sequence"/>
</dbReference>
<evidence type="ECO:0000313" key="2">
    <source>
        <dbReference type="EMBL" id="RDJ26269.1"/>
    </source>
</evidence>
<dbReference type="OrthoDB" id="7376195at2"/>
<organism evidence="2 3">
    <name type="scientific">Bosea caraganae</name>
    <dbReference type="NCBI Taxonomy" id="2763117"/>
    <lineage>
        <taxon>Bacteria</taxon>
        <taxon>Pseudomonadati</taxon>
        <taxon>Pseudomonadota</taxon>
        <taxon>Alphaproteobacteria</taxon>
        <taxon>Hyphomicrobiales</taxon>
        <taxon>Boseaceae</taxon>
        <taxon>Bosea</taxon>
    </lineage>
</organism>
<feature type="chain" id="PRO_5030068469" description="DUF3617 family protein" evidence="1">
    <location>
        <begin position="19"/>
        <end position="124"/>
    </location>
</feature>
<dbReference type="EMBL" id="QQTP01000004">
    <property type="protein sequence ID" value="RDJ26269.1"/>
    <property type="molecule type" value="Genomic_DNA"/>
</dbReference>
<accession>A0A370L7Z1</accession>
<protein>
    <recommendedName>
        <fullName evidence="4">DUF3617 family protein</fullName>
    </recommendedName>
</protein>
<evidence type="ECO:0000313" key="3">
    <source>
        <dbReference type="Proteomes" id="UP000255207"/>
    </source>
</evidence>
<gene>
    <name evidence="2" type="ORF">DWE98_10630</name>
</gene>
<evidence type="ECO:0008006" key="4">
    <source>
        <dbReference type="Google" id="ProtNLM"/>
    </source>
</evidence>
<keyword evidence="3" id="KW-1185">Reference proteome</keyword>
<proteinExistence type="predicted"/>